<dbReference type="InterPro" id="IPR000994">
    <property type="entry name" value="Pept_M24"/>
</dbReference>
<keyword evidence="10" id="KW-0482">Metalloprotease</keyword>
<evidence type="ECO:0000256" key="1">
    <source>
        <dbReference type="ARBA" id="ARBA00001424"/>
    </source>
</evidence>
<name>A0A6H0XNQ7_9PEZI</name>
<dbReference type="PANTHER" id="PTHR43226:SF3">
    <property type="entry name" value="XAA-PRO AMINOPEPTIDASE AN0832-RELATED"/>
    <property type="match status" value="1"/>
</dbReference>
<evidence type="ECO:0000313" key="17">
    <source>
        <dbReference type="Proteomes" id="UP000503462"/>
    </source>
</evidence>
<evidence type="ECO:0000256" key="11">
    <source>
        <dbReference type="ARBA" id="ARBA00023211"/>
    </source>
</evidence>
<proteinExistence type="inferred from homology"/>
<keyword evidence="6" id="KW-0031">Aminopeptidase</keyword>
<dbReference type="Gene3D" id="3.90.230.10">
    <property type="entry name" value="Creatinase/methionine aminopeptidase superfamily"/>
    <property type="match status" value="1"/>
</dbReference>
<dbReference type="OrthoDB" id="10261878at2759"/>
<evidence type="ECO:0000256" key="10">
    <source>
        <dbReference type="ARBA" id="ARBA00023049"/>
    </source>
</evidence>
<dbReference type="EMBL" id="CP051139">
    <property type="protein sequence ID" value="QIW96352.1"/>
    <property type="molecule type" value="Genomic_DNA"/>
</dbReference>
<dbReference type="PROSITE" id="PS00491">
    <property type="entry name" value="PROLINE_PEPTIDASE"/>
    <property type="match status" value="1"/>
</dbReference>
<comment type="similarity">
    <text evidence="4 14">Belongs to the peptidase M24B family.</text>
</comment>
<dbReference type="InterPro" id="IPR007865">
    <property type="entry name" value="Aminopep_P_N"/>
</dbReference>
<dbReference type="InterPro" id="IPR036005">
    <property type="entry name" value="Creatinase/aminopeptidase-like"/>
</dbReference>
<dbReference type="Gene3D" id="3.40.350.10">
    <property type="entry name" value="Creatinase/prolidase N-terminal domain"/>
    <property type="match status" value="1"/>
</dbReference>
<dbReference type="SMART" id="SM01011">
    <property type="entry name" value="AMP_N"/>
    <property type="match status" value="1"/>
</dbReference>
<dbReference type="SUPFAM" id="SSF53092">
    <property type="entry name" value="Creatinase/prolidase N-terminal domain"/>
    <property type="match status" value="1"/>
</dbReference>
<organism evidence="16 17">
    <name type="scientific">Peltaster fructicola</name>
    <dbReference type="NCBI Taxonomy" id="286661"/>
    <lineage>
        <taxon>Eukaryota</taxon>
        <taxon>Fungi</taxon>
        <taxon>Dikarya</taxon>
        <taxon>Ascomycota</taxon>
        <taxon>Pezizomycotina</taxon>
        <taxon>Dothideomycetes</taxon>
        <taxon>Dothideomycetes incertae sedis</taxon>
        <taxon>Peltaster</taxon>
    </lineage>
</organism>
<feature type="domain" description="Aminopeptidase P N-terminal" evidence="15">
    <location>
        <begin position="17"/>
        <end position="157"/>
    </location>
</feature>
<accession>A0A6H0XNQ7</accession>
<dbReference type="Pfam" id="PF05195">
    <property type="entry name" value="AMP_N"/>
    <property type="match status" value="1"/>
</dbReference>
<evidence type="ECO:0000256" key="14">
    <source>
        <dbReference type="RuleBase" id="RU000590"/>
    </source>
</evidence>
<protein>
    <recommendedName>
        <fullName evidence="5">Xaa-Pro aminopeptidase</fullName>
        <ecNumber evidence="5">3.4.11.9</ecNumber>
    </recommendedName>
    <alternativeName>
        <fullName evidence="12">Aminoacylproline aminopeptidase</fullName>
    </alternativeName>
    <alternativeName>
        <fullName evidence="13">Prolidase</fullName>
    </alternativeName>
</protein>
<evidence type="ECO:0000256" key="12">
    <source>
        <dbReference type="ARBA" id="ARBA00030849"/>
    </source>
</evidence>
<reference evidence="16 17" key="1">
    <citation type="journal article" date="2016" name="Sci. Rep.">
        <title>Peltaster fructicola genome reveals evolution from an invasive phytopathogen to an ectophytic parasite.</title>
        <authorList>
            <person name="Xu C."/>
            <person name="Chen H."/>
            <person name="Gleason M.L."/>
            <person name="Xu J.R."/>
            <person name="Liu H."/>
            <person name="Zhang R."/>
            <person name="Sun G."/>
        </authorList>
    </citation>
    <scope>NUCLEOTIDE SEQUENCE [LARGE SCALE GENOMIC DNA]</scope>
    <source>
        <strain evidence="16 17">LNHT1506</strain>
    </source>
</reference>
<evidence type="ECO:0000259" key="15">
    <source>
        <dbReference type="SMART" id="SM01011"/>
    </source>
</evidence>
<dbReference type="Pfam" id="PF00557">
    <property type="entry name" value="Peptidase_M24"/>
    <property type="match status" value="2"/>
</dbReference>
<dbReference type="AlphaFoldDB" id="A0A6H0XNQ7"/>
<keyword evidence="8 14" id="KW-0479">Metal-binding</keyword>
<dbReference type="EC" id="3.4.11.9" evidence="5"/>
<comment type="cofactor">
    <cofactor evidence="2">
        <name>Mn(2+)</name>
        <dbReference type="ChEBI" id="CHEBI:29035"/>
    </cofactor>
</comment>
<evidence type="ECO:0000256" key="13">
    <source>
        <dbReference type="ARBA" id="ARBA00032413"/>
    </source>
</evidence>
<dbReference type="Proteomes" id="UP000503462">
    <property type="component" value="Chromosome 1"/>
</dbReference>
<sequence>MDSLEITIRTTGGVAKYPAKAHARRVAEKTGLSEGIIGMQGTNTRFFSNSDQPQPFRQDRYFYYMSGCDEPSCFLVYDIGKDILTLYLPPVDYTRFYYDGRGSTIDEAMEKYDIDRAAYQVSARTWWSFQKKFVLPGTKVLAADGPSVDDILRRALDACRSVKDADEIELIRKANQISSIAHKDVLLQLHNCKSEAEAEAIYMRTCIARRAKAQAYGPIFGAGSNASQLHYIENVASFGDSQLLLVDAGCEWQRYASDVTRTIPINRKNPGEWPSKEAKQVYDAVEEIQEKCIKLMRVGTKFSFVALTAQHLAVDALLSLGILKGTHDEIWKAETNRAFFPHGLGHHLGLEVHDVSPPLRLLSQEQERKESQKQERWWRRQQRKQQKHEFIPPFDWGDHGRPYHARRRRTNLLTHISVPGEPAMEEGNVITIEPGLYFNEVVLRKFFLSKDKQRKHIDADVLKRFMPVGGVRIEDDILITSEGPVNLTTAPKGKEMLEILRKQG</sequence>
<dbReference type="InterPro" id="IPR052433">
    <property type="entry name" value="X-Pro_dipept-like"/>
</dbReference>
<gene>
    <name evidence="16" type="ORF">AMS68_001870</name>
</gene>
<evidence type="ECO:0000256" key="3">
    <source>
        <dbReference type="ARBA" id="ARBA00002443"/>
    </source>
</evidence>
<keyword evidence="9" id="KW-0378">Hydrolase</keyword>
<dbReference type="GO" id="GO:0070006">
    <property type="term" value="F:metalloaminopeptidase activity"/>
    <property type="evidence" value="ECO:0007669"/>
    <property type="project" value="InterPro"/>
</dbReference>
<dbReference type="PANTHER" id="PTHR43226">
    <property type="entry name" value="XAA-PRO AMINOPEPTIDASE 3"/>
    <property type="match status" value="1"/>
</dbReference>
<evidence type="ECO:0000256" key="2">
    <source>
        <dbReference type="ARBA" id="ARBA00001936"/>
    </source>
</evidence>
<keyword evidence="7" id="KW-0645">Protease</keyword>
<dbReference type="InterPro" id="IPR029149">
    <property type="entry name" value="Creatin/AminoP/Spt16_N"/>
</dbReference>
<evidence type="ECO:0000256" key="4">
    <source>
        <dbReference type="ARBA" id="ARBA00008766"/>
    </source>
</evidence>
<evidence type="ECO:0000256" key="9">
    <source>
        <dbReference type="ARBA" id="ARBA00022801"/>
    </source>
</evidence>
<evidence type="ECO:0000256" key="5">
    <source>
        <dbReference type="ARBA" id="ARBA00012574"/>
    </source>
</evidence>
<comment type="function">
    <text evidence="3">Catalyzes the removal of a penultimate prolyl residue from the N-termini of peptides.</text>
</comment>
<evidence type="ECO:0000256" key="7">
    <source>
        <dbReference type="ARBA" id="ARBA00022670"/>
    </source>
</evidence>
<keyword evidence="17" id="KW-1185">Reference proteome</keyword>
<dbReference type="InterPro" id="IPR001131">
    <property type="entry name" value="Peptidase_M24B_aminopep-P_CS"/>
</dbReference>
<keyword evidence="11" id="KW-0464">Manganese</keyword>
<dbReference type="SUPFAM" id="SSF55920">
    <property type="entry name" value="Creatinase/aminopeptidase"/>
    <property type="match status" value="1"/>
</dbReference>
<dbReference type="GO" id="GO:0030145">
    <property type="term" value="F:manganese ion binding"/>
    <property type="evidence" value="ECO:0007669"/>
    <property type="project" value="InterPro"/>
</dbReference>
<comment type="catalytic activity">
    <reaction evidence="1">
        <text>Release of any N-terminal amino acid, including proline, that is linked to proline, even from a dipeptide or tripeptide.</text>
        <dbReference type="EC" id="3.4.11.9"/>
    </reaction>
</comment>
<evidence type="ECO:0000256" key="8">
    <source>
        <dbReference type="ARBA" id="ARBA00022723"/>
    </source>
</evidence>
<dbReference type="GO" id="GO:0006508">
    <property type="term" value="P:proteolysis"/>
    <property type="evidence" value="ECO:0007669"/>
    <property type="project" value="UniProtKB-KW"/>
</dbReference>
<evidence type="ECO:0000256" key="6">
    <source>
        <dbReference type="ARBA" id="ARBA00022438"/>
    </source>
</evidence>
<evidence type="ECO:0000313" key="16">
    <source>
        <dbReference type="EMBL" id="QIW96352.1"/>
    </source>
</evidence>